<comment type="function">
    <text evidence="14">Telomerase is a ribonucleoprotein enzyme essential for the replication of chromosome termini in most eukaryotes. It elongates telomeres. It is a reverse transcriptase that adds simple sequence repeats to chromosome ends by copying a template sequence within the RNA component of the enzyme.</text>
</comment>
<evidence type="ECO:0000256" key="7">
    <source>
        <dbReference type="ARBA" id="ARBA00022723"/>
    </source>
</evidence>
<dbReference type="SMART" id="SM00975">
    <property type="entry name" value="Telomerase_RBD"/>
    <property type="match status" value="1"/>
</dbReference>
<keyword evidence="8 14" id="KW-0460">Magnesium</keyword>
<keyword evidence="10 14" id="KW-0695">RNA-directed DNA polymerase</keyword>
<dbReference type="Gene3D" id="3.30.70.2630">
    <property type="match status" value="1"/>
</dbReference>
<evidence type="ECO:0000256" key="8">
    <source>
        <dbReference type="ARBA" id="ARBA00022842"/>
    </source>
</evidence>
<sequence length="794" mass="93929">MDNVTAQGVKEAFGTEFQQYCLRRKISLKQDESGAFMVPNTNTLRECIRVLNRRKSKMDKRLKTLQKSTLPANCLNRDTQRLIKQYKTNGTEKRKLYKRTNNNLFLNDIEITIYLYNTSTILPSYKSRTILTNYALNTAKSGKEIYDFIIKETMKNVAITDYEVSISLIAPLLEQFKNKHRKFHYSSILKHLNHKQEILNEKSECKYELTIQQLRSFFDLIFAKVLPLNMFGKLQNLKKIKKAMFNLLEVPCFRSFDLKPLIEKLDIGIIVWLKNIKSTKTKWLIIMKFVRWLFVEFLLKILYTYFHITTSGTNHKRLYIIRGNWNSVQKKFIKKRIRSHIFQPDIKLNEWSPPIGIYKLFPKYSTVRPIFKPHRCSNADKNHLYTIHKFLKQLHITNYGVTDFQKQWKLIVKRNTKMKQLYLVSCDVVDAFGSVVQEQLYKIIKSLCENLPDSLVLKYYALKNEKIKDNDIIYRQYFCDPNLLLPFAPGTLYTYTNCNSGQWVKKNWLLERISSCIFYQRVQIKGKIFMIGKGLVQGTMLSPILSDIYYNFILHKKMTMFLKTGQIIKYIDDILYVTEYETSAKQFLDLIKKGIPQYNCYFKQAKTQSNVTYNGNAIVNDITYIGYKINCTTLELEPKRSNTDMRYFISFSKKYNLTALQFLKNRLNNVATFKISKIMLDSAINSTTTMTKILDEICLLQAKRACILIKELFSSVQKNVKSILKIIKNNNKLIARYVIKILLTFERRMNKSCVYAWNNYIMYSLWISYKTVFMKDKILHKYFTTFFHKLKLIL</sequence>
<gene>
    <name evidence="16" type="ORF">XYLVIOL_LOCUS5008</name>
</gene>
<keyword evidence="4 14" id="KW-0158">Chromosome</keyword>
<comment type="caution">
    <text evidence="16">The sequence shown here is derived from an EMBL/GenBank/DDBJ whole genome shotgun (WGS) entry which is preliminary data.</text>
</comment>
<evidence type="ECO:0000256" key="11">
    <source>
        <dbReference type="ARBA" id="ARBA00023242"/>
    </source>
</evidence>
<evidence type="ECO:0000256" key="1">
    <source>
        <dbReference type="ARBA" id="ARBA00008001"/>
    </source>
</evidence>
<dbReference type="PANTHER" id="PTHR12066:SF0">
    <property type="entry name" value="TELOMERASE REVERSE TRANSCRIPTASE"/>
    <property type="match status" value="1"/>
</dbReference>
<dbReference type="InterPro" id="IPR003545">
    <property type="entry name" value="Telomerase_RT"/>
</dbReference>
<feature type="domain" description="Reverse transcriptase" evidence="15">
    <location>
        <begin position="314"/>
        <end position="629"/>
    </location>
</feature>
<keyword evidence="17" id="KW-1185">Reference proteome</keyword>
<comment type="catalytic activity">
    <reaction evidence="13 14">
        <text>DNA(n) + a 2'-deoxyribonucleoside 5'-triphosphate = DNA(n+1) + diphosphate</text>
        <dbReference type="Rhea" id="RHEA:22508"/>
        <dbReference type="Rhea" id="RHEA-COMP:17339"/>
        <dbReference type="Rhea" id="RHEA-COMP:17340"/>
        <dbReference type="ChEBI" id="CHEBI:33019"/>
        <dbReference type="ChEBI" id="CHEBI:61560"/>
        <dbReference type="ChEBI" id="CHEBI:173112"/>
        <dbReference type="EC" id="2.7.7.49"/>
    </reaction>
</comment>
<dbReference type="Proteomes" id="UP001642520">
    <property type="component" value="Unassembled WGS sequence"/>
</dbReference>
<keyword evidence="5 14" id="KW-0808">Transferase</keyword>
<proteinExistence type="inferred from homology"/>
<evidence type="ECO:0000256" key="4">
    <source>
        <dbReference type="ARBA" id="ARBA00022454"/>
    </source>
</evidence>
<evidence type="ECO:0000256" key="3">
    <source>
        <dbReference type="ARBA" id="ARBA00016182"/>
    </source>
</evidence>
<keyword evidence="9 14" id="KW-0779">Telomere</keyword>
<evidence type="ECO:0000259" key="15">
    <source>
        <dbReference type="PROSITE" id="PS50878"/>
    </source>
</evidence>
<keyword evidence="11 14" id="KW-0539">Nucleus</keyword>
<evidence type="ECO:0000313" key="16">
    <source>
        <dbReference type="EMBL" id="CAL7941435.1"/>
    </source>
</evidence>
<evidence type="ECO:0000256" key="10">
    <source>
        <dbReference type="ARBA" id="ARBA00022918"/>
    </source>
</evidence>
<dbReference type="InterPro" id="IPR043502">
    <property type="entry name" value="DNA/RNA_pol_sf"/>
</dbReference>
<evidence type="ECO:0000256" key="12">
    <source>
        <dbReference type="ARBA" id="ARBA00032044"/>
    </source>
</evidence>
<name>A0ABP1NK86_XYLVO</name>
<dbReference type="PROSITE" id="PS50878">
    <property type="entry name" value="RT_POL"/>
    <property type="match status" value="1"/>
</dbReference>
<organism evidence="16 17">
    <name type="scientific">Xylocopa violacea</name>
    <name type="common">Violet carpenter bee</name>
    <name type="synonym">Apis violacea</name>
    <dbReference type="NCBI Taxonomy" id="135666"/>
    <lineage>
        <taxon>Eukaryota</taxon>
        <taxon>Metazoa</taxon>
        <taxon>Ecdysozoa</taxon>
        <taxon>Arthropoda</taxon>
        <taxon>Hexapoda</taxon>
        <taxon>Insecta</taxon>
        <taxon>Pterygota</taxon>
        <taxon>Neoptera</taxon>
        <taxon>Endopterygota</taxon>
        <taxon>Hymenoptera</taxon>
        <taxon>Apocrita</taxon>
        <taxon>Aculeata</taxon>
        <taxon>Apoidea</taxon>
        <taxon>Anthophila</taxon>
        <taxon>Apidae</taxon>
        <taxon>Xylocopa</taxon>
        <taxon>Xylocopa</taxon>
    </lineage>
</organism>
<evidence type="ECO:0000313" key="17">
    <source>
        <dbReference type="Proteomes" id="UP001642520"/>
    </source>
</evidence>
<dbReference type="InterPro" id="IPR021891">
    <property type="entry name" value="Telomerase_RBD"/>
</dbReference>
<evidence type="ECO:0000256" key="13">
    <source>
        <dbReference type="ARBA" id="ARBA00048173"/>
    </source>
</evidence>
<dbReference type="SUPFAM" id="SSF56672">
    <property type="entry name" value="DNA/RNA polymerases"/>
    <property type="match status" value="1"/>
</dbReference>
<evidence type="ECO:0000256" key="9">
    <source>
        <dbReference type="ARBA" id="ARBA00022895"/>
    </source>
</evidence>
<evidence type="ECO:0000256" key="14">
    <source>
        <dbReference type="RuleBase" id="RU365061"/>
    </source>
</evidence>
<dbReference type="InterPro" id="IPR000477">
    <property type="entry name" value="RT_dom"/>
</dbReference>
<accession>A0ABP1NK86</accession>
<comment type="similarity">
    <text evidence="1 14">Belongs to the reverse transcriptase family. Telomerase subfamily.</text>
</comment>
<comment type="subcellular location">
    <subcellularLocation>
        <location evidence="14">Nucleus</location>
    </subcellularLocation>
    <subcellularLocation>
        <location evidence="14">Chromosome</location>
        <location evidence="14">Telomere</location>
    </subcellularLocation>
</comment>
<protein>
    <recommendedName>
        <fullName evidence="3 14">Telomerase reverse transcriptase</fullName>
        <ecNumber evidence="2 14">2.7.7.49</ecNumber>
    </recommendedName>
    <alternativeName>
        <fullName evidence="12 14">Telomerase catalytic subunit</fullName>
    </alternativeName>
</protein>
<evidence type="ECO:0000256" key="2">
    <source>
        <dbReference type="ARBA" id="ARBA00012493"/>
    </source>
</evidence>
<evidence type="ECO:0000256" key="6">
    <source>
        <dbReference type="ARBA" id="ARBA00022695"/>
    </source>
</evidence>
<dbReference type="Pfam" id="PF00078">
    <property type="entry name" value="RVT_1"/>
    <property type="match status" value="1"/>
</dbReference>
<keyword evidence="6 14" id="KW-0548">Nucleotidyltransferase</keyword>
<dbReference type="CDD" id="cd01648">
    <property type="entry name" value="TERT"/>
    <property type="match status" value="1"/>
</dbReference>
<dbReference type="Gene3D" id="1.10.132.70">
    <property type="match status" value="1"/>
</dbReference>
<dbReference type="PANTHER" id="PTHR12066">
    <property type="entry name" value="TELOMERASE REVERSE TRANSCRIPTASE"/>
    <property type="match status" value="1"/>
</dbReference>
<dbReference type="Pfam" id="PF12009">
    <property type="entry name" value="Telomerase_RBD"/>
    <property type="match status" value="1"/>
</dbReference>
<reference evidence="16 17" key="1">
    <citation type="submission" date="2024-08" db="EMBL/GenBank/DDBJ databases">
        <authorList>
            <person name="Will J Nash"/>
            <person name="Angela Man"/>
            <person name="Seanna McTaggart"/>
            <person name="Kendall Baker"/>
            <person name="Tom Barker"/>
            <person name="Leah Catchpole"/>
            <person name="Alex Durrant"/>
            <person name="Karim Gharbi"/>
            <person name="Naomi Irish"/>
            <person name="Gemy Kaithakottil"/>
            <person name="Debby Ku"/>
            <person name="Aaliyah Providence"/>
            <person name="Felix Shaw"/>
            <person name="David Swarbreck"/>
            <person name="Chris Watkins"/>
            <person name="Ann M. McCartney"/>
            <person name="Giulio Formenti"/>
            <person name="Alice Mouton"/>
            <person name="Noel Vella"/>
            <person name="Bjorn M von Reumont"/>
            <person name="Adriana Vella"/>
            <person name="Wilfried Haerty"/>
        </authorList>
    </citation>
    <scope>NUCLEOTIDE SEQUENCE [LARGE SCALE GENOMIC DNA]</scope>
</reference>
<dbReference type="EC" id="2.7.7.49" evidence="2 14"/>
<evidence type="ECO:0000256" key="5">
    <source>
        <dbReference type="ARBA" id="ARBA00022679"/>
    </source>
</evidence>
<dbReference type="EMBL" id="CAXAJV020001292">
    <property type="protein sequence ID" value="CAL7941435.1"/>
    <property type="molecule type" value="Genomic_DNA"/>
</dbReference>
<keyword evidence="7 14" id="KW-0479">Metal-binding</keyword>